<dbReference type="PROSITE" id="PS50106">
    <property type="entry name" value="PDZ"/>
    <property type="match status" value="1"/>
</dbReference>
<feature type="active site" evidence="1">
    <location>
        <position position="238"/>
    </location>
</feature>
<dbReference type="Gene3D" id="3.30.230.10">
    <property type="match status" value="1"/>
</dbReference>
<dbReference type="SMART" id="SM00228">
    <property type="entry name" value="PDZ"/>
    <property type="match status" value="1"/>
</dbReference>
<dbReference type="GO" id="GO:0030163">
    <property type="term" value="P:protein catabolic process"/>
    <property type="evidence" value="ECO:0007669"/>
    <property type="project" value="InterPro"/>
</dbReference>
<dbReference type="EC" id="3.4.21.53" evidence="1"/>
<dbReference type="Pfam" id="PF13180">
    <property type="entry name" value="PDZ_2"/>
    <property type="match status" value="1"/>
</dbReference>
<dbReference type="InterPro" id="IPR020568">
    <property type="entry name" value="Ribosomal_Su5_D2-typ_SF"/>
</dbReference>
<name>A0A1M7QN76_9ACTN</name>
<dbReference type="SUPFAM" id="SSF54211">
    <property type="entry name" value="Ribosomal protein S5 domain 2-like"/>
    <property type="match status" value="1"/>
</dbReference>
<protein>
    <recommendedName>
        <fullName evidence="1">endopeptidase La</fullName>
        <ecNumber evidence="1">3.4.21.53</ecNumber>
    </recommendedName>
</protein>
<dbReference type="Pfam" id="PF05362">
    <property type="entry name" value="Lon_C"/>
    <property type="match status" value="1"/>
</dbReference>
<evidence type="ECO:0000259" key="3">
    <source>
        <dbReference type="PROSITE" id="PS51786"/>
    </source>
</evidence>
<dbReference type="InterPro" id="IPR027065">
    <property type="entry name" value="Lon_Prtase"/>
</dbReference>
<feature type="active site" evidence="1">
    <location>
        <position position="283"/>
    </location>
</feature>
<keyword evidence="1" id="KW-0720">Serine protease</keyword>
<evidence type="ECO:0000313" key="5">
    <source>
        <dbReference type="Proteomes" id="UP000184440"/>
    </source>
</evidence>
<dbReference type="GO" id="GO:0005524">
    <property type="term" value="F:ATP binding"/>
    <property type="evidence" value="ECO:0007669"/>
    <property type="project" value="InterPro"/>
</dbReference>
<reference evidence="4 5" key="1">
    <citation type="submission" date="2016-11" db="EMBL/GenBank/DDBJ databases">
        <authorList>
            <person name="Jaros S."/>
            <person name="Januszkiewicz K."/>
            <person name="Wedrychowicz H."/>
        </authorList>
    </citation>
    <scope>NUCLEOTIDE SEQUENCE [LARGE SCALE GENOMIC DNA]</scope>
    <source>
        <strain evidence="4 5">DSM 46144</strain>
    </source>
</reference>
<organism evidence="4 5">
    <name type="scientific">Cryptosporangium aurantiacum</name>
    <dbReference type="NCBI Taxonomy" id="134849"/>
    <lineage>
        <taxon>Bacteria</taxon>
        <taxon>Bacillati</taxon>
        <taxon>Actinomycetota</taxon>
        <taxon>Actinomycetes</taxon>
        <taxon>Cryptosporangiales</taxon>
        <taxon>Cryptosporangiaceae</taxon>
        <taxon>Cryptosporangium</taxon>
    </lineage>
</organism>
<dbReference type="PROSITE" id="PS51786">
    <property type="entry name" value="LON_PROTEOLYTIC"/>
    <property type="match status" value="1"/>
</dbReference>
<dbReference type="InterPro" id="IPR014721">
    <property type="entry name" value="Ribsml_uS5_D2-typ_fold_subgr"/>
</dbReference>
<feature type="domain" description="Lon proteolytic" evidence="3">
    <location>
        <begin position="234"/>
        <end position="331"/>
    </location>
</feature>
<proteinExistence type="inferred from homology"/>
<dbReference type="SUPFAM" id="SSF50156">
    <property type="entry name" value="PDZ domain-like"/>
    <property type="match status" value="1"/>
</dbReference>
<dbReference type="EMBL" id="FRCS01000005">
    <property type="protein sequence ID" value="SHN32801.1"/>
    <property type="molecule type" value="Genomic_DNA"/>
</dbReference>
<dbReference type="InterPro" id="IPR001478">
    <property type="entry name" value="PDZ"/>
</dbReference>
<evidence type="ECO:0000313" key="4">
    <source>
        <dbReference type="EMBL" id="SHN32801.1"/>
    </source>
</evidence>
<dbReference type="GO" id="GO:0004252">
    <property type="term" value="F:serine-type endopeptidase activity"/>
    <property type="evidence" value="ECO:0007669"/>
    <property type="project" value="UniProtKB-UniRule"/>
</dbReference>
<dbReference type="AlphaFoldDB" id="A0A1M7QN76"/>
<sequence length="340" mass="34920">MMLRRGLTVFVGAILALLLSLGMALLPVPYVALGPGPTVNTLGSRDGHEIITISGTPTSKSKGNLNLTTVSVSPDLNLGNALVGWLDGTVAVVPREVVYPPGETRQQVNEENAQAFKNSQTSAETAALRELGYPVKVTVTKVAPGSPSTGKLAVGDVVTSVDGTEVTSGTKLRALLAAKQPGKATTIGYQRGTTTGTASIMLARSDDDGRPLLKIETKDEQPHPFTVSFDLDKIGGPSAGLMFALAVIDKVKPEDLTGGKFIAGTGEIDDDGNVGAIGGISQKMVAADRAGATVFLVPADNCLEAAGAAPDGLELVRVATLDDALSALTTLKRGGHPRGC</sequence>
<keyword evidence="1" id="KW-0378">Hydrolase</keyword>
<evidence type="ECO:0000256" key="1">
    <source>
        <dbReference type="PROSITE-ProRule" id="PRU01122"/>
    </source>
</evidence>
<dbReference type="InterPro" id="IPR036034">
    <property type="entry name" value="PDZ_sf"/>
</dbReference>
<feature type="domain" description="PDZ" evidence="2">
    <location>
        <begin position="112"/>
        <end position="193"/>
    </location>
</feature>
<dbReference type="STRING" id="134849.SAMN05443668_10582"/>
<dbReference type="GO" id="GO:0004176">
    <property type="term" value="F:ATP-dependent peptidase activity"/>
    <property type="evidence" value="ECO:0007669"/>
    <property type="project" value="UniProtKB-UniRule"/>
</dbReference>
<dbReference type="GO" id="GO:0006508">
    <property type="term" value="P:proteolysis"/>
    <property type="evidence" value="ECO:0007669"/>
    <property type="project" value="UniProtKB-KW"/>
</dbReference>
<dbReference type="PANTHER" id="PTHR10046">
    <property type="entry name" value="ATP DEPENDENT LON PROTEASE FAMILY MEMBER"/>
    <property type="match status" value="1"/>
</dbReference>
<dbReference type="Proteomes" id="UP000184440">
    <property type="component" value="Unassembled WGS sequence"/>
</dbReference>
<comment type="similarity">
    <text evidence="1">Belongs to the peptidase S16 family.</text>
</comment>
<keyword evidence="1" id="KW-0645">Protease</keyword>
<accession>A0A1M7QN76</accession>
<evidence type="ECO:0000259" key="2">
    <source>
        <dbReference type="PROSITE" id="PS50106"/>
    </source>
</evidence>
<gene>
    <name evidence="4" type="ORF">SAMN05443668_10582</name>
</gene>
<keyword evidence="5" id="KW-1185">Reference proteome</keyword>
<comment type="catalytic activity">
    <reaction evidence="1">
        <text>Hydrolysis of proteins in presence of ATP.</text>
        <dbReference type="EC" id="3.4.21.53"/>
    </reaction>
</comment>
<dbReference type="InterPro" id="IPR008269">
    <property type="entry name" value="Lon_proteolytic"/>
</dbReference>